<name>A0A336M1K0_CULSO</name>
<proteinExistence type="predicted"/>
<organism evidence="1">
    <name type="scientific">Culicoides sonorensis</name>
    <name type="common">Biting midge</name>
    <dbReference type="NCBI Taxonomy" id="179676"/>
    <lineage>
        <taxon>Eukaryota</taxon>
        <taxon>Metazoa</taxon>
        <taxon>Ecdysozoa</taxon>
        <taxon>Arthropoda</taxon>
        <taxon>Hexapoda</taxon>
        <taxon>Insecta</taxon>
        <taxon>Pterygota</taxon>
        <taxon>Neoptera</taxon>
        <taxon>Endopterygota</taxon>
        <taxon>Diptera</taxon>
        <taxon>Nematocera</taxon>
        <taxon>Chironomoidea</taxon>
        <taxon>Ceratopogonidae</taxon>
        <taxon>Ceratopogoninae</taxon>
        <taxon>Culicoides</taxon>
        <taxon>Monoculicoides</taxon>
    </lineage>
</organism>
<gene>
    <name evidence="1" type="primary">CSON015503</name>
</gene>
<dbReference type="VEuPathDB" id="VectorBase:CSON015503"/>
<dbReference type="EMBL" id="UFQT01000098">
    <property type="protein sequence ID" value="SSX19838.1"/>
    <property type="molecule type" value="Genomic_DNA"/>
</dbReference>
<accession>A0A336M1K0</accession>
<reference evidence="1" key="1">
    <citation type="submission" date="2018-07" db="EMBL/GenBank/DDBJ databases">
        <authorList>
            <person name="Quirk P.G."/>
            <person name="Krulwich T.A."/>
        </authorList>
    </citation>
    <scope>NUCLEOTIDE SEQUENCE</scope>
</reference>
<sequence>MQINKFFYYNYYKIKKKKYKMKVGKEFSLKLESKKNEKCVCVLAIAYYMTTFQKKTCFLPPPAIVLKININCINFFNMNI</sequence>
<dbReference type="AlphaFoldDB" id="A0A336M1K0"/>
<protein>
    <submittedName>
        <fullName evidence="1">CSON015503 protein</fullName>
    </submittedName>
</protein>
<evidence type="ECO:0000313" key="1">
    <source>
        <dbReference type="EMBL" id="SSX19838.1"/>
    </source>
</evidence>